<name>A0ABV4UDY6_9RHOO</name>
<dbReference type="RefSeq" id="WP_418890504.1">
    <property type="nucleotide sequence ID" value="NZ_JBEUWX010000002.1"/>
</dbReference>
<dbReference type="EMBL" id="JBEUWX010000002">
    <property type="protein sequence ID" value="MFA9949367.1"/>
    <property type="molecule type" value="Genomic_DNA"/>
</dbReference>
<evidence type="ECO:0000313" key="2">
    <source>
        <dbReference type="Proteomes" id="UP001574673"/>
    </source>
</evidence>
<proteinExistence type="predicted"/>
<comment type="caution">
    <text evidence="1">The sequence shown here is derived from an EMBL/GenBank/DDBJ whole genome shotgun (WGS) entry which is preliminary data.</text>
</comment>
<accession>A0ABV4UDY6</accession>
<reference evidence="2" key="1">
    <citation type="submission" date="2024-06" db="EMBL/GenBank/DDBJ databases">
        <title>Radixoralia hellwigii gen. nov., sp nov., isolated from a root canal in the human oral cavity.</title>
        <authorList>
            <person name="Bartsch S."/>
            <person name="Wittmer A."/>
            <person name="Schulz A.-K."/>
            <person name="Neumann-Schaal M."/>
            <person name="Wolf J."/>
            <person name="Gronow S."/>
            <person name="Tennert C."/>
            <person name="Haecker G."/>
            <person name="Cieplik F."/>
            <person name="Al-Ahmad A."/>
        </authorList>
    </citation>
    <scope>NUCLEOTIDE SEQUENCE [LARGE SCALE GENOMIC DNA]</scope>
    <source>
        <strain evidence="2">Wk13</strain>
    </source>
</reference>
<gene>
    <name evidence="1" type="ORF">ABCS64_03330</name>
</gene>
<protein>
    <submittedName>
        <fullName evidence="1">Uncharacterized protein</fullName>
    </submittedName>
</protein>
<dbReference type="Proteomes" id="UP001574673">
    <property type="component" value="Unassembled WGS sequence"/>
</dbReference>
<keyword evidence="2" id="KW-1185">Reference proteome</keyword>
<evidence type="ECO:0000313" key="1">
    <source>
        <dbReference type="EMBL" id="MFA9949367.1"/>
    </source>
</evidence>
<organism evidence="1 2">
    <name type="scientific">Dentiradicibacter hellwigii</name>
    <dbReference type="NCBI Taxonomy" id="3149053"/>
    <lineage>
        <taxon>Bacteria</taxon>
        <taxon>Pseudomonadati</taxon>
        <taxon>Pseudomonadota</taxon>
        <taxon>Betaproteobacteria</taxon>
        <taxon>Rhodocyclales</taxon>
        <taxon>Rhodocyclaceae</taxon>
        <taxon>Dentiradicibacter</taxon>
    </lineage>
</organism>
<sequence length="41" mass="4258">MNNAHAWKHAAKRAAMLPGSGAALPPGKKASEELLNYLKGG</sequence>